<evidence type="ECO:0000313" key="2">
    <source>
        <dbReference type="Proteomes" id="UP000502179"/>
    </source>
</evidence>
<keyword evidence="2" id="KW-1185">Reference proteome</keyword>
<dbReference type="KEGG" id="tav:G4V39_02990"/>
<reference evidence="1 2" key="1">
    <citation type="submission" date="2020-02" db="EMBL/GenBank/DDBJ databases">
        <title>Genome analysis of Thermosulfuriphilus ammonigenes ST65T, an anaerobic thermophilic chemolithoautotrophic bacterium isolated from a deep-sea hydrothermal vent.</title>
        <authorList>
            <person name="Slobodkina G."/>
            <person name="Allioux M."/>
            <person name="Merkel A."/>
            <person name="Alain K."/>
            <person name="Jebbar M."/>
            <person name="Slobodkin A."/>
        </authorList>
    </citation>
    <scope>NUCLEOTIDE SEQUENCE [LARGE SCALE GENOMIC DNA]</scope>
    <source>
        <strain evidence="1 2">ST65</strain>
    </source>
</reference>
<evidence type="ECO:0000313" key="1">
    <source>
        <dbReference type="EMBL" id="QIJ71309.1"/>
    </source>
</evidence>
<proteinExistence type="predicted"/>
<organism evidence="1 2">
    <name type="scientific">Thermosulfuriphilus ammonigenes</name>
    <dbReference type="NCBI Taxonomy" id="1936021"/>
    <lineage>
        <taxon>Bacteria</taxon>
        <taxon>Pseudomonadati</taxon>
        <taxon>Thermodesulfobacteriota</taxon>
        <taxon>Thermodesulfobacteria</taxon>
        <taxon>Thermodesulfobacteriales</taxon>
        <taxon>Thermodesulfobacteriaceae</taxon>
        <taxon>Thermosulfuriphilus</taxon>
    </lineage>
</organism>
<accession>A0A6G7PUE9</accession>
<protein>
    <submittedName>
        <fullName evidence="1">Uncharacterized protein</fullName>
    </submittedName>
</protein>
<dbReference type="AlphaFoldDB" id="A0A6G7PUE9"/>
<gene>
    <name evidence="1" type="ORF">G4V39_02990</name>
</gene>
<sequence length="182" mass="21061">MKPEDCTLYHSGLKGAEAFFGEMAEKWGVKEFVFTWEGRVPDRARNLIVLSEEELRRGDISMELVSRMMNRNYARPEKIRRVLQVIFHMVNKGYQVFIVGEILEDGNVKGGTGWAAQLAKLFNRPLHVFDQKQKSWFTWKEGSWVKEIPSISHSSFVGTGTRNLNDEGQKAIEELFRRSFSD</sequence>
<dbReference type="RefSeq" id="WP_166031531.1">
    <property type="nucleotide sequence ID" value="NZ_CP048877.1"/>
</dbReference>
<dbReference type="EMBL" id="CP048877">
    <property type="protein sequence ID" value="QIJ71309.1"/>
    <property type="molecule type" value="Genomic_DNA"/>
</dbReference>
<name>A0A6G7PUE9_9BACT</name>
<dbReference type="Proteomes" id="UP000502179">
    <property type="component" value="Chromosome"/>
</dbReference>